<reference evidence="1" key="1">
    <citation type="journal article" date="2015" name="Nature">
        <title>Complex archaea that bridge the gap between prokaryotes and eukaryotes.</title>
        <authorList>
            <person name="Spang A."/>
            <person name="Saw J.H."/>
            <person name="Jorgensen S.L."/>
            <person name="Zaremba-Niedzwiedzka K."/>
            <person name="Martijn J."/>
            <person name="Lind A.E."/>
            <person name="van Eijk R."/>
            <person name="Schleper C."/>
            <person name="Guy L."/>
            <person name="Ettema T.J."/>
        </authorList>
    </citation>
    <scope>NUCLEOTIDE SEQUENCE</scope>
</reference>
<sequence length="220" mass="25714">MPTKPWKVGWTESSHKFGRETVRKHQLRLSEATMLKDLAEEYVFYTPALLHIVVPLQGCDPFTVFLQEYNKEVLPLSVRLNRPIFKGLDLGPIKDWNYLLFAMERKHFKHYLPWMQSLTFADRPRNRIYRLGEKQIRIADPIFFERAVILPQNIPCIDVTVFCIDGSDRCYYMEEGAHPLLDLPAVWSEEPFEDTQKLAKALLAGKEKPFEVIESETAQD</sequence>
<name>A0A0F8YPG8_9ZZZZ</name>
<feature type="non-terminal residue" evidence="1">
    <location>
        <position position="220"/>
    </location>
</feature>
<comment type="caution">
    <text evidence="1">The sequence shown here is derived from an EMBL/GenBank/DDBJ whole genome shotgun (WGS) entry which is preliminary data.</text>
</comment>
<organism evidence="1">
    <name type="scientific">marine sediment metagenome</name>
    <dbReference type="NCBI Taxonomy" id="412755"/>
    <lineage>
        <taxon>unclassified sequences</taxon>
        <taxon>metagenomes</taxon>
        <taxon>ecological metagenomes</taxon>
    </lineage>
</organism>
<accession>A0A0F8YPG8</accession>
<dbReference type="EMBL" id="LAZR01052297">
    <property type="protein sequence ID" value="KKK83282.1"/>
    <property type="molecule type" value="Genomic_DNA"/>
</dbReference>
<dbReference type="AlphaFoldDB" id="A0A0F8YPG8"/>
<protein>
    <submittedName>
        <fullName evidence="1">Uncharacterized protein</fullName>
    </submittedName>
</protein>
<gene>
    <name evidence="1" type="ORF">LCGC14_2794960</name>
</gene>
<evidence type="ECO:0000313" key="1">
    <source>
        <dbReference type="EMBL" id="KKK83282.1"/>
    </source>
</evidence>
<proteinExistence type="predicted"/>